<proteinExistence type="predicted"/>
<sequence length="84" mass="9325">MNGHGDVDHLICFAVIRLNRCGTQVVHVHIHRPSAGNELDILFVSRLHAGIIQVSHIGDHRKIVVGTLIRSDHLIEIFHIVSVA</sequence>
<evidence type="ECO:0000313" key="1">
    <source>
        <dbReference type="EMBL" id="MPN51840.1"/>
    </source>
</evidence>
<name>A0A645IL67_9ZZZZ</name>
<comment type="caution">
    <text evidence="1">The sequence shown here is derived from an EMBL/GenBank/DDBJ whole genome shotgun (WGS) entry which is preliminary data.</text>
</comment>
<dbReference type="EMBL" id="VSSQ01117355">
    <property type="protein sequence ID" value="MPN51840.1"/>
    <property type="molecule type" value="Genomic_DNA"/>
</dbReference>
<organism evidence="1">
    <name type="scientific">bioreactor metagenome</name>
    <dbReference type="NCBI Taxonomy" id="1076179"/>
    <lineage>
        <taxon>unclassified sequences</taxon>
        <taxon>metagenomes</taxon>
        <taxon>ecological metagenomes</taxon>
    </lineage>
</organism>
<dbReference type="AlphaFoldDB" id="A0A645IL67"/>
<gene>
    <name evidence="1" type="ORF">SDC9_199490</name>
</gene>
<protein>
    <submittedName>
        <fullName evidence="1">Uncharacterized protein</fullName>
    </submittedName>
</protein>
<accession>A0A645IL67</accession>
<reference evidence="1" key="1">
    <citation type="submission" date="2019-08" db="EMBL/GenBank/DDBJ databases">
        <authorList>
            <person name="Kucharzyk K."/>
            <person name="Murdoch R.W."/>
            <person name="Higgins S."/>
            <person name="Loffler F."/>
        </authorList>
    </citation>
    <scope>NUCLEOTIDE SEQUENCE</scope>
</reference>